<dbReference type="OrthoDB" id="272549at2759"/>
<accession>A0A9D3TFK1</accession>
<dbReference type="InterPro" id="IPR001611">
    <property type="entry name" value="Leu-rich_rpt"/>
</dbReference>
<dbReference type="Pfam" id="PF13516">
    <property type="entry name" value="LRR_6"/>
    <property type="match status" value="7"/>
</dbReference>
<dbReference type="PANTHER" id="PTHR24111:SF4">
    <property type="entry name" value="LEUCINE-RICH REPEAT-CONTAINING PROTEIN 34"/>
    <property type="match status" value="1"/>
</dbReference>
<dbReference type="InterPro" id="IPR052201">
    <property type="entry name" value="LRR-containing_regulator"/>
</dbReference>
<organism evidence="2 3">
    <name type="scientific">Megalops atlanticus</name>
    <name type="common">Tarpon</name>
    <name type="synonym">Clupea gigantea</name>
    <dbReference type="NCBI Taxonomy" id="7932"/>
    <lineage>
        <taxon>Eukaryota</taxon>
        <taxon>Metazoa</taxon>
        <taxon>Chordata</taxon>
        <taxon>Craniata</taxon>
        <taxon>Vertebrata</taxon>
        <taxon>Euteleostomi</taxon>
        <taxon>Actinopterygii</taxon>
        <taxon>Neopterygii</taxon>
        <taxon>Teleostei</taxon>
        <taxon>Elopiformes</taxon>
        <taxon>Megalopidae</taxon>
        <taxon>Megalops</taxon>
    </lineage>
</organism>
<gene>
    <name evidence="2" type="ORF">MATL_G00022880</name>
</gene>
<dbReference type="PANTHER" id="PTHR24111">
    <property type="entry name" value="LEUCINE-RICH REPEAT-CONTAINING PROTEIN 34"/>
    <property type="match status" value="1"/>
</dbReference>
<dbReference type="SMART" id="SM00368">
    <property type="entry name" value="LRR_RI"/>
    <property type="match status" value="9"/>
</dbReference>
<dbReference type="EMBL" id="JAFDVH010000002">
    <property type="protein sequence ID" value="KAG7487401.1"/>
    <property type="molecule type" value="Genomic_DNA"/>
</dbReference>
<dbReference type="SUPFAM" id="SSF52047">
    <property type="entry name" value="RNI-like"/>
    <property type="match status" value="1"/>
</dbReference>
<evidence type="ECO:0000313" key="2">
    <source>
        <dbReference type="EMBL" id="KAG7487401.1"/>
    </source>
</evidence>
<evidence type="ECO:0008006" key="4">
    <source>
        <dbReference type="Google" id="ProtNLM"/>
    </source>
</evidence>
<dbReference type="Proteomes" id="UP001046870">
    <property type="component" value="Chromosome 2"/>
</dbReference>
<dbReference type="InterPro" id="IPR032675">
    <property type="entry name" value="LRR_dom_sf"/>
</dbReference>
<name>A0A9D3TFK1_MEGAT</name>
<reference evidence="2" key="1">
    <citation type="submission" date="2021-01" db="EMBL/GenBank/DDBJ databases">
        <authorList>
            <person name="Zahm M."/>
            <person name="Roques C."/>
            <person name="Cabau C."/>
            <person name="Klopp C."/>
            <person name="Donnadieu C."/>
            <person name="Jouanno E."/>
            <person name="Lampietro C."/>
            <person name="Louis A."/>
            <person name="Herpin A."/>
            <person name="Echchiki A."/>
            <person name="Berthelot C."/>
            <person name="Parey E."/>
            <person name="Roest-Crollius H."/>
            <person name="Braasch I."/>
            <person name="Postlethwait J."/>
            <person name="Bobe J."/>
            <person name="Montfort J."/>
            <person name="Bouchez O."/>
            <person name="Begum T."/>
            <person name="Mejri S."/>
            <person name="Adams A."/>
            <person name="Chen W.-J."/>
            <person name="Guiguen Y."/>
        </authorList>
    </citation>
    <scope>NUCLEOTIDE SEQUENCE</scope>
    <source>
        <strain evidence="2">YG-15Mar2019-1</strain>
        <tissue evidence="2">Brain</tissue>
    </source>
</reference>
<protein>
    <recommendedName>
        <fullName evidence="4">Leucine rich repeat containing 34</fullName>
    </recommendedName>
</protein>
<evidence type="ECO:0000256" key="1">
    <source>
        <dbReference type="ARBA" id="ARBA00022737"/>
    </source>
</evidence>
<sequence length="415" mass="45399">MGTMKERYSAVCSELQLPTNPYILQVLQDADGQTGEVVLKLTGDSRLPPVQKLTDDDVLALSRTLRNDASVKALDLRYNNITDEGAKHLAALLQENVSLRSLSLMANDIKADGAIAIAKCLHLNTTLKTLRMTGNKLGFRGTMHLATMLQMNSTLEELDISDCDLVTQSVIGYAIVLSSNNCIRAIDLSRPLLFSHQEETTVHLAQMLKVNEGLQELHLGKHGMTDSGVERLCEALRANVTLRYLDLRCNRIARDGARCLAELLGQNSAIEILDLSCNRIEDEGAAHLAEAISLRNGSLRALSVPSNSIGALGLVSLAKAMEVSSSLSHIYIWGNKLEEPACVAFASLIKSGRLREEHTDVSPYEVDGRVHLAEVSHGLRRHYYWTPSRGQQCDMACNSSLALIGTPEGETPLLY</sequence>
<proteinExistence type="predicted"/>
<evidence type="ECO:0000313" key="3">
    <source>
        <dbReference type="Proteomes" id="UP001046870"/>
    </source>
</evidence>
<comment type="caution">
    <text evidence="2">The sequence shown here is derived from an EMBL/GenBank/DDBJ whole genome shotgun (WGS) entry which is preliminary data.</text>
</comment>
<keyword evidence="1" id="KW-0677">Repeat</keyword>
<dbReference type="AlphaFoldDB" id="A0A9D3TFK1"/>
<dbReference type="Gene3D" id="3.80.10.10">
    <property type="entry name" value="Ribonuclease Inhibitor"/>
    <property type="match status" value="3"/>
</dbReference>
<keyword evidence="3" id="KW-1185">Reference proteome</keyword>